<sequence>MHSTEDLHSPWEGLPADVIPIQYHVPMLLDEHRMTGFEQAIAEVVTPGMHVLDLGAGTGVLSFFAAQRGARVTAVEREPVVLATARAALAHAGEDQITLVHADARTYVPDEPVDVVLCEMLHVGLLRERQIEVIGGFKRRYAANFDGPLPRFVPEACLQAVQPVQQDFTFHGYAVAAPQFQDPYSLQPRTVELADPEVFQQFYYDEDLPQTCTAETEFTVERPGWLNAVRIITKNVLAAFLEPPRTVDWLMNYLVVPLSRPVFTEEGTRVRVRFAYRPGDQIHVLQESAEVEVVV</sequence>
<protein>
    <recommendedName>
        <fullName evidence="1">Methyltransferase domain-containing protein</fullName>
    </recommendedName>
</protein>
<dbReference type="InterPro" id="IPR041698">
    <property type="entry name" value="Methyltransf_25"/>
</dbReference>
<organism evidence="2 3">
    <name type="scientific">Spirilliplanes yamanashiensis</name>
    <dbReference type="NCBI Taxonomy" id="42233"/>
    <lineage>
        <taxon>Bacteria</taxon>
        <taxon>Bacillati</taxon>
        <taxon>Actinomycetota</taxon>
        <taxon>Actinomycetes</taxon>
        <taxon>Micromonosporales</taxon>
        <taxon>Micromonosporaceae</taxon>
        <taxon>Spirilliplanes</taxon>
    </lineage>
</organism>
<comment type="caution">
    <text evidence="2">The sequence shown here is derived from an EMBL/GenBank/DDBJ whole genome shotgun (WGS) entry which is preliminary data.</text>
</comment>
<evidence type="ECO:0000259" key="1">
    <source>
        <dbReference type="Pfam" id="PF13649"/>
    </source>
</evidence>
<dbReference type="Pfam" id="PF13649">
    <property type="entry name" value="Methyltransf_25"/>
    <property type="match status" value="1"/>
</dbReference>
<dbReference type="EMBL" id="BOOY01000028">
    <property type="protein sequence ID" value="GIJ04473.1"/>
    <property type="molecule type" value="Genomic_DNA"/>
</dbReference>
<dbReference type="RefSeq" id="WP_203939715.1">
    <property type="nucleotide sequence ID" value="NZ_BAAAGJ010000005.1"/>
</dbReference>
<dbReference type="PANTHER" id="PTHR11006">
    <property type="entry name" value="PROTEIN ARGININE N-METHYLTRANSFERASE"/>
    <property type="match status" value="1"/>
</dbReference>
<dbReference type="InterPro" id="IPR025799">
    <property type="entry name" value="Arg_MeTrfase"/>
</dbReference>
<proteinExistence type="predicted"/>
<accession>A0A8J3Y9P5</accession>
<feature type="domain" description="Methyltransferase" evidence="1">
    <location>
        <begin position="51"/>
        <end position="125"/>
    </location>
</feature>
<dbReference type="InterPro" id="IPR029063">
    <property type="entry name" value="SAM-dependent_MTases_sf"/>
</dbReference>
<reference evidence="2" key="1">
    <citation type="submission" date="2021-01" db="EMBL/GenBank/DDBJ databases">
        <title>Whole genome shotgun sequence of Spirilliplanes yamanashiensis NBRC 15828.</title>
        <authorList>
            <person name="Komaki H."/>
            <person name="Tamura T."/>
        </authorList>
    </citation>
    <scope>NUCLEOTIDE SEQUENCE</scope>
    <source>
        <strain evidence="2">NBRC 15828</strain>
    </source>
</reference>
<evidence type="ECO:0000313" key="3">
    <source>
        <dbReference type="Proteomes" id="UP000652013"/>
    </source>
</evidence>
<name>A0A8J3Y9P5_9ACTN</name>
<evidence type="ECO:0000313" key="2">
    <source>
        <dbReference type="EMBL" id="GIJ04473.1"/>
    </source>
</evidence>
<dbReference type="PANTHER" id="PTHR11006:SF53">
    <property type="entry name" value="PROTEIN ARGININE N-METHYLTRANSFERASE 3"/>
    <property type="match status" value="1"/>
</dbReference>
<gene>
    <name evidence="2" type="ORF">Sya03_38250</name>
</gene>
<dbReference type="GO" id="GO:0042054">
    <property type="term" value="F:histone methyltransferase activity"/>
    <property type="evidence" value="ECO:0007669"/>
    <property type="project" value="TreeGrafter"/>
</dbReference>
<dbReference type="GO" id="GO:0016274">
    <property type="term" value="F:protein-arginine N-methyltransferase activity"/>
    <property type="evidence" value="ECO:0007669"/>
    <property type="project" value="InterPro"/>
</dbReference>
<dbReference type="CDD" id="cd02440">
    <property type="entry name" value="AdoMet_MTases"/>
    <property type="match status" value="1"/>
</dbReference>
<dbReference type="AlphaFoldDB" id="A0A8J3Y9P5"/>
<dbReference type="SUPFAM" id="SSF53335">
    <property type="entry name" value="S-adenosyl-L-methionine-dependent methyltransferases"/>
    <property type="match status" value="1"/>
</dbReference>
<dbReference type="Gene3D" id="3.40.50.150">
    <property type="entry name" value="Vaccinia Virus protein VP39"/>
    <property type="match status" value="1"/>
</dbReference>
<dbReference type="Proteomes" id="UP000652013">
    <property type="component" value="Unassembled WGS sequence"/>
</dbReference>
<keyword evidence="3" id="KW-1185">Reference proteome</keyword>